<dbReference type="AlphaFoldDB" id="L8GWI9"/>
<comment type="similarity">
    <text evidence="2">Belongs to the RNA polymerase beta' chain family.</text>
</comment>
<dbReference type="OMA" id="VRPIGRH"/>
<dbReference type="InterPro" id="IPR007081">
    <property type="entry name" value="RNA_pol_Rpb1_5"/>
</dbReference>
<keyword evidence="11" id="KW-1185">Reference proteome</keyword>
<dbReference type="InterPro" id="IPR015700">
    <property type="entry name" value="RPC1"/>
</dbReference>
<dbReference type="SUPFAM" id="SSF53800">
    <property type="entry name" value="Chelatase"/>
    <property type="match status" value="1"/>
</dbReference>
<dbReference type="PANTHER" id="PTHR48446:SF1">
    <property type="entry name" value="DNA-DIRECTED RNA POLYMERASE SUBUNIT BETA' N-TERMINAL SECTION"/>
    <property type="match status" value="1"/>
</dbReference>
<dbReference type="GO" id="GO:0046872">
    <property type="term" value="F:metal ion binding"/>
    <property type="evidence" value="ECO:0007669"/>
    <property type="project" value="UniProtKB-KW"/>
</dbReference>
<dbReference type="GO" id="GO:0003677">
    <property type="term" value="F:DNA binding"/>
    <property type="evidence" value="ECO:0007669"/>
    <property type="project" value="InterPro"/>
</dbReference>
<evidence type="ECO:0000259" key="9">
    <source>
        <dbReference type="Pfam" id="PF04998"/>
    </source>
</evidence>
<sequence>MRRPTAVVMMNLGGPETLSDVRPFLQRLFSDQSPRIEKQYAEIGGGSPIRKWTEAQARQMEKLLDQSSPATAPTKLDAFLSLCRDKFKRAEIEPGTAVGALGAQSIGEPGTQMTLKTFHFAGVASMNITLGVPRIKEIINASKNISTPIITAILSQDSDEKFARIVKGRIEKTTLGEVSEYIKEVYNPGGCYISVKLDKDAIRALQLEINSASVMRAILNSPRTKIKAEHVSTSGEWKLRVMPIERSREQMYFSLQTVKNLLPSVLIRGIPTVSRAVINKKGSGADARYNLLVEGYNLLSVMATPGVVGSRTTSNHIIEVMTTLGIEAARVTIMNEIQYTMKEHGMNIDTRHVMLLADLMCFRGEILGITRHGIDKMNDSVMMLASFEKTTDHLFNASFHARQDTITGVSESIIMGIPIAVGTGLFKLLRKTPSLDKEPKRGLLLDSLTDSSASPSFTLDIASALAATSPIS</sequence>
<dbReference type="InterPro" id="IPR035698">
    <property type="entry name" value="RNAP_III_Rpc1_C"/>
</dbReference>
<dbReference type="GO" id="GO:0003899">
    <property type="term" value="F:DNA-directed RNA polymerase activity"/>
    <property type="evidence" value="ECO:0007669"/>
    <property type="project" value="UniProtKB-EC"/>
</dbReference>
<evidence type="ECO:0000313" key="10">
    <source>
        <dbReference type="EMBL" id="ELR16958.1"/>
    </source>
</evidence>
<evidence type="ECO:0000256" key="2">
    <source>
        <dbReference type="ARBA" id="ARBA00006460"/>
    </source>
</evidence>
<evidence type="ECO:0000256" key="6">
    <source>
        <dbReference type="ARBA" id="ARBA00022842"/>
    </source>
</evidence>
<dbReference type="PANTHER" id="PTHR48446">
    <property type="entry name" value="DNA-DIRECTED RNA POLYMERASE SUBUNIT BETA' N-TERMINAL SECTION"/>
    <property type="match status" value="1"/>
</dbReference>
<comment type="subcellular location">
    <subcellularLocation>
        <location evidence="1">Nucleus</location>
    </subcellularLocation>
</comment>
<keyword evidence="6" id="KW-0460">Magnesium</keyword>
<evidence type="ECO:0000256" key="7">
    <source>
        <dbReference type="ARBA" id="ARBA00023242"/>
    </source>
</evidence>
<dbReference type="Pfam" id="PF00762">
    <property type="entry name" value="Ferrochelatase"/>
    <property type="match status" value="1"/>
</dbReference>
<feature type="domain" description="RNA polymerase Rpb1" evidence="9">
    <location>
        <begin position="91"/>
        <end position="381"/>
    </location>
</feature>
<evidence type="ECO:0000256" key="4">
    <source>
        <dbReference type="ARBA" id="ARBA00022723"/>
    </source>
</evidence>
<evidence type="ECO:0000256" key="3">
    <source>
        <dbReference type="ARBA" id="ARBA00012418"/>
    </source>
</evidence>
<accession>L8GWI9</accession>
<dbReference type="VEuPathDB" id="AmoebaDB:ACA1_128240"/>
<dbReference type="SUPFAM" id="SSF64484">
    <property type="entry name" value="beta and beta-prime subunits of DNA dependent RNA-polymerase"/>
    <property type="match status" value="1"/>
</dbReference>
<dbReference type="OrthoDB" id="270392at2759"/>
<dbReference type="Gene3D" id="3.40.50.1400">
    <property type="match status" value="1"/>
</dbReference>
<dbReference type="Proteomes" id="UP000011083">
    <property type="component" value="Unassembled WGS sequence"/>
</dbReference>
<dbReference type="GeneID" id="14917671"/>
<evidence type="ECO:0000256" key="8">
    <source>
        <dbReference type="ARBA" id="ARBA00048552"/>
    </source>
</evidence>
<proteinExistence type="inferred from homology"/>
<dbReference type="STRING" id="1257118.L8GWI9"/>
<gene>
    <name evidence="10" type="ORF">ACA1_128240</name>
</gene>
<evidence type="ECO:0000256" key="1">
    <source>
        <dbReference type="ARBA" id="ARBA00004123"/>
    </source>
</evidence>
<dbReference type="FunFam" id="1.10.150.390:FF:000004">
    <property type="entry name" value="DNA-directed RNA polymerase subunit"/>
    <property type="match status" value="1"/>
</dbReference>
<keyword evidence="4" id="KW-0479">Metal-binding</keyword>
<name>L8GWI9_ACACF</name>
<dbReference type="GO" id="GO:0005634">
    <property type="term" value="C:nucleus"/>
    <property type="evidence" value="ECO:0007669"/>
    <property type="project" value="UniProtKB-SubCell"/>
</dbReference>
<dbReference type="Gene3D" id="1.10.150.390">
    <property type="match status" value="1"/>
</dbReference>
<dbReference type="Pfam" id="PF04998">
    <property type="entry name" value="RNA_pol_Rpb1_5"/>
    <property type="match status" value="1"/>
</dbReference>
<keyword evidence="5" id="KW-0862">Zinc</keyword>
<reference evidence="10 11" key="1">
    <citation type="journal article" date="2013" name="Genome Biol.">
        <title>Genome of Acanthamoeba castellanii highlights extensive lateral gene transfer and early evolution of tyrosine kinase signaling.</title>
        <authorList>
            <person name="Clarke M."/>
            <person name="Lohan A.J."/>
            <person name="Liu B."/>
            <person name="Lagkouvardos I."/>
            <person name="Roy S."/>
            <person name="Zafar N."/>
            <person name="Bertelli C."/>
            <person name="Schilde C."/>
            <person name="Kianianmomeni A."/>
            <person name="Burglin T.R."/>
            <person name="Frech C."/>
            <person name="Turcotte B."/>
            <person name="Kopec K.O."/>
            <person name="Synnott J.M."/>
            <person name="Choo C."/>
            <person name="Paponov I."/>
            <person name="Finkler A."/>
            <person name="Soon Heng Tan C."/>
            <person name="Hutchins A.P."/>
            <person name="Weinmeier T."/>
            <person name="Rattei T."/>
            <person name="Chu J.S."/>
            <person name="Gimenez G."/>
            <person name="Irimia M."/>
            <person name="Rigden D.J."/>
            <person name="Fitzpatrick D.A."/>
            <person name="Lorenzo-Morales J."/>
            <person name="Bateman A."/>
            <person name="Chiu C.H."/>
            <person name="Tang P."/>
            <person name="Hegemann P."/>
            <person name="Fromm H."/>
            <person name="Raoult D."/>
            <person name="Greub G."/>
            <person name="Miranda-Saavedra D."/>
            <person name="Chen N."/>
            <person name="Nash P."/>
            <person name="Ginger M.L."/>
            <person name="Horn M."/>
            <person name="Schaap P."/>
            <person name="Caler L."/>
            <person name="Loftus B."/>
        </authorList>
    </citation>
    <scope>NUCLEOTIDE SEQUENCE [LARGE SCALE GENOMIC DNA]</scope>
    <source>
        <strain evidence="10 11">Neff</strain>
    </source>
</reference>
<dbReference type="RefSeq" id="XP_004338971.1">
    <property type="nucleotide sequence ID" value="XM_004338923.1"/>
</dbReference>
<dbReference type="InterPro" id="IPR001015">
    <property type="entry name" value="Ferrochelatase"/>
</dbReference>
<dbReference type="GO" id="GO:0004325">
    <property type="term" value="F:ferrochelatase activity"/>
    <property type="evidence" value="ECO:0007669"/>
    <property type="project" value="InterPro"/>
</dbReference>
<dbReference type="CDD" id="cd02736">
    <property type="entry name" value="RNAP_III_Rpc1_C"/>
    <property type="match status" value="1"/>
</dbReference>
<organism evidence="10 11">
    <name type="scientific">Acanthamoeba castellanii (strain ATCC 30010 / Neff)</name>
    <dbReference type="NCBI Taxonomy" id="1257118"/>
    <lineage>
        <taxon>Eukaryota</taxon>
        <taxon>Amoebozoa</taxon>
        <taxon>Discosea</taxon>
        <taxon>Longamoebia</taxon>
        <taxon>Centramoebida</taxon>
        <taxon>Acanthamoebidae</taxon>
        <taxon>Acanthamoeba</taxon>
    </lineage>
</organism>
<keyword evidence="7" id="KW-0539">Nucleus</keyword>
<evidence type="ECO:0000313" key="11">
    <source>
        <dbReference type="Proteomes" id="UP000011083"/>
    </source>
</evidence>
<dbReference type="GO" id="GO:0006351">
    <property type="term" value="P:DNA-templated transcription"/>
    <property type="evidence" value="ECO:0007669"/>
    <property type="project" value="InterPro"/>
</dbReference>
<evidence type="ECO:0000256" key="5">
    <source>
        <dbReference type="ARBA" id="ARBA00022833"/>
    </source>
</evidence>
<protein>
    <recommendedName>
        <fullName evidence="3">DNA-directed RNA polymerase</fullName>
        <ecNumber evidence="3">2.7.7.6</ecNumber>
    </recommendedName>
</protein>
<dbReference type="EMBL" id="KB007979">
    <property type="protein sequence ID" value="ELR16958.1"/>
    <property type="molecule type" value="Genomic_DNA"/>
</dbReference>
<dbReference type="KEGG" id="acan:ACA1_128240"/>
<dbReference type="GO" id="GO:0006783">
    <property type="term" value="P:heme biosynthetic process"/>
    <property type="evidence" value="ECO:0007669"/>
    <property type="project" value="InterPro"/>
</dbReference>
<dbReference type="EC" id="2.7.7.6" evidence="3"/>
<comment type="catalytic activity">
    <reaction evidence="8">
        <text>RNA(n) + a ribonucleoside 5'-triphosphate = RNA(n+1) + diphosphate</text>
        <dbReference type="Rhea" id="RHEA:21248"/>
        <dbReference type="Rhea" id="RHEA-COMP:14527"/>
        <dbReference type="Rhea" id="RHEA-COMP:17342"/>
        <dbReference type="ChEBI" id="CHEBI:33019"/>
        <dbReference type="ChEBI" id="CHEBI:61557"/>
        <dbReference type="ChEBI" id="CHEBI:140395"/>
        <dbReference type="EC" id="2.7.7.6"/>
    </reaction>
</comment>